<dbReference type="PANTHER" id="PTHR47607:SF1">
    <property type="entry name" value="TUMOR NECROSIS FACTOR RECEPTOR SUPERFAMILY MEMBER 3"/>
    <property type="match status" value="1"/>
</dbReference>
<evidence type="ECO:0000256" key="2">
    <source>
        <dbReference type="SAM" id="MobiDB-lite"/>
    </source>
</evidence>
<evidence type="ECO:0000256" key="1">
    <source>
        <dbReference type="PROSITE-ProRule" id="PRU00206"/>
    </source>
</evidence>
<evidence type="ECO:0000256" key="3">
    <source>
        <dbReference type="SAM" id="Phobius"/>
    </source>
</evidence>
<dbReference type="InterPro" id="IPR017349">
    <property type="entry name" value="TNFR_3_LTBR"/>
</dbReference>
<comment type="caution">
    <text evidence="1">Lacks conserved residue(s) required for the propagation of feature annotation.</text>
</comment>
<evidence type="ECO:0000313" key="6">
    <source>
        <dbReference type="Proteomes" id="UP000008672"/>
    </source>
</evidence>
<dbReference type="EMBL" id="AFYH01202611">
    <property type="status" value="NOT_ANNOTATED_CDS"/>
    <property type="molecule type" value="Genomic_DNA"/>
</dbReference>
<feature type="disulfide bond" evidence="1">
    <location>
        <begin position="35"/>
        <end position="53"/>
    </location>
</feature>
<dbReference type="EMBL" id="AFYH01202609">
    <property type="status" value="NOT_ANNOTATED_CDS"/>
    <property type="molecule type" value="Genomic_DNA"/>
</dbReference>
<dbReference type="Gene3D" id="2.10.50.10">
    <property type="entry name" value="Tumor Necrosis Factor Receptor, subunit A, domain 2"/>
    <property type="match status" value="2"/>
</dbReference>
<dbReference type="EMBL" id="AFYH01202612">
    <property type="status" value="NOT_ANNOTATED_CDS"/>
    <property type="molecule type" value="Genomic_DNA"/>
</dbReference>
<dbReference type="FunCoup" id="H3AH24">
    <property type="interactions" value="568"/>
</dbReference>
<dbReference type="Pfam" id="PF00020">
    <property type="entry name" value="TNFR_c6"/>
    <property type="match status" value="3"/>
</dbReference>
<feature type="compositionally biased region" description="Basic and acidic residues" evidence="2">
    <location>
        <begin position="271"/>
        <end position="286"/>
    </location>
</feature>
<dbReference type="GO" id="GO:0048534">
    <property type="term" value="P:hematopoietic or lymphoid organ development"/>
    <property type="evidence" value="ECO:0007669"/>
    <property type="project" value="InterPro"/>
</dbReference>
<feature type="disulfide bond" evidence="1">
    <location>
        <begin position="32"/>
        <end position="45"/>
    </location>
</feature>
<dbReference type="InterPro" id="IPR001368">
    <property type="entry name" value="TNFR/NGFR_Cys_rich_reg"/>
</dbReference>
<keyword evidence="3" id="KW-0812">Transmembrane</keyword>
<proteinExistence type="predicted"/>
<dbReference type="OMA" id="WHIRDIN"/>
<dbReference type="Bgee" id="ENSLACG00000007899">
    <property type="expression patterns" value="Expressed in pelvic fin and 6 other cell types or tissues"/>
</dbReference>
<dbReference type="InterPro" id="IPR009030">
    <property type="entry name" value="Growth_fac_rcpt_cys_sf"/>
</dbReference>
<dbReference type="SUPFAM" id="SSF57184">
    <property type="entry name" value="Growth factor receptor domain"/>
    <property type="match status" value="1"/>
</dbReference>
<name>H3AH24_LATCH</name>
<dbReference type="InParanoid" id="H3AH24"/>
<dbReference type="GO" id="GO:0006955">
    <property type="term" value="P:immune response"/>
    <property type="evidence" value="ECO:0007669"/>
    <property type="project" value="InterPro"/>
</dbReference>
<feature type="region of interest" description="Disordered" evidence="2">
    <location>
        <begin position="328"/>
        <end position="377"/>
    </location>
</feature>
<dbReference type="EMBL" id="AFYH01202613">
    <property type="status" value="NOT_ANNOTATED_CDS"/>
    <property type="molecule type" value="Genomic_DNA"/>
</dbReference>
<keyword evidence="3" id="KW-0472">Membrane</keyword>
<evidence type="ECO:0000313" key="5">
    <source>
        <dbReference type="Ensembl" id="ENSLACP00000008945.1"/>
    </source>
</evidence>
<sequence length="377" mass="41444">MFSTQTSRSVPYEAENGKCRDHNAYLQDTICCQMCPPGQYVVTPCSHSSDTVCADCEERTFTESYNYIKECILCGTCDEGQEAAYSCHTGQRVALSCHTGRRVALSWHTGQGVALLCHAGRRVAPSWHIRDINQTCSPCPAGTFKNISSAHVKCRTHRNCSASGLKEKLPGTAKSDAKCEESTESFNWKSTAISLFLTMALIFFFFILAMVCQNFQYSSMCSKLTAVFTWRFFDGESNKTRGQPLNEPPIPDQWGENLLHSSPSSPSHSGFPDHRGENEAENRREVPGVGGNEPHQIQTGMTDLPECSSGIQLMGTNVTIHGNLYIYSQPDSSPPGPSSPTGLNYPIKEENCPFLTPQQESGKESHVAVEESGTADR</sequence>
<gene>
    <name evidence="5" type="primary">LTBR</name>
</gene>
<evidence type="ECO:0000259" key="4">
    <source>
        <dbReference type="PROSITE" id="PS50050"/>
    </source>
</evidence>
<reference evidence="5" key="2">
    <citation type="submission" date="2025-08" db="UniProtKB">
        <authorList>
            <consortium name="Ensembl"/>
        </authorList>
    </citation>
    <scope>IDENTIFICATION</scope>
</reference>
<reference evidence="6" key="1">
    <citation type="submission" date="2011-08" db="EMBL/GenBank/DDBJ databases">
        <title>The draft genome of Latimeria chalumnae.</title>
        <authorList>
            <person name="Di Palma F."/>
            <person name="Alfoldi J."/>
            <person name="Johnson J."/>
            <person name="Berlin A."/>
            <person name="Gnerre S."/>
            <person name="Jaffe D."/>
            <person name="MacCallum I."/>
            <person name="Young S."/>
            <person name="Walker B.J."/>
            <person name="Lander E."/>
            <person name="Lindblad-Toh K."/>
        </authorList>
    </citation>
    <scope>NUCLEOTIDE SEQUENCE [LARGE SCALE GENOMIC DNA]</scope>
    <source>
        <strain evidence="6">Wild caught</strain>
    </source>
</reference>
<feature type="domain" description="TNFR-Cys" evidence="4">
    <location>
        <begin position="18"/>
        <end position="53"/>
    </location>
</feature>
<keyword evidence="1" id="KW-1015">Disulfide bond</keyword>
<dbReference type="PROSITE" id="PS00652">
    <property type="entry name" value="TNFR_NGFR_1"/>
    <property type="match status" value="1"/>
</dbReference>
<keyword evidence="6" id="KW-1185">Reference proteome</keyword>
<dbReference type="Proteomes" id="UP000008672">
    <property type="component" value="Unassembled WGS sequence"/>
</dbReference>
<dbReference type="HOGENOM" id="CLU_052594_0_0_1"/>
<dbReference type="STRING" id="7897.ENSLACP00000008945"/>
<dbReference type="PROSITE" id="PS50050">
    <property type="entry name" value="TNFR_NGFR_2"/>
    <property type="match status" value="1"/>
</dbReference>
<dbReference type="GeneTree" id="ENSGT00940000162178"/>
<dbReference type="eggNOG" id="ENOG502S4WF">
    <property type="taxonomic scope" value="Eukaryota"/>
</dbReference>
<keyword evidence="3" id="KW-1133">Transmembrane helix</keyword>
<dbReference type="EMBL" id="AFYH01202610">
    <property type="status" value="NOT_ANNOTATED_CDS"/>
    <property type="molecule type" value="Genomic_DNA"/>
</dbReference>
<dbReference type="GO" id="GO:0043123">
    <property type="term" value="P:positive regulation of canonical NF-kappaB signal transduction"/>
    <property type="evidence" value="ECO:0007669"/>
    <property type="project" value="InterPro"/>
</dbReference>
<dbReference type="SUPFAM" id="SSF57586">
    <property type="entry name" value="TNF receptor-like"/>
    <property type="match status" value="1"/>
</dbReference>
<dbReference type="SMART" id="SM00208">
    <property type="entry name" value="TNFR"/>
    <property type="match status" value="3"/>
</dbReference>
<feature type="region of interest" description="Disordered" evidence="2">
    <location>
        <begin position="239"/>
        <end position="300"/>
    </location>
</feature>
<dbReference type="AlphaFoldDB" id="H3AH24"/>
<organism evidence="5 6">
    <name type="scientific">Latimeria chalumnae</name>
    <name type="common">Coelacanth</name>
    <dbReference type="NCBI Taxonomy" id="7897"/>
    <lineage>
        <taxon>Eukaryota</taxon>
        <taxon>Metazoa</taxon>
        <taxon>Chordata</taxon>
        <taxon>Craniata</taxon>
        <taxon>Vertebrata</taxon>
        <taxon>Euteleostomi</taxon>
        <taxon>Coelacanthiformes</taxon>
        <taxon>Coelacanthidae</taxon>
        <taxon>Latimeria</taxon>
    </lineage>
</organism>
<dbReference type="Ensembl" id="ENSLACT00000009014.1">
    <property type="protein sequence ID" value="ENSLACP00000008945.1"/>
    <property type="gene ID" value="ENSLACG00000007899.1"/>
</dbReference>
<reference evidence="5" key="3">
    <citation type="submission" date="2025-09" db="UniProtKB">
        <authorList>
            <consortium name="Ensembl"/>
        </authorList>
    </citation>
    <scope>IDENTIFICATION</scope>
</reference>
<dbReference type="PANTHER" id="PTHR47607">
    <property type="entry name" value="TUMOR NECROSIS FACTOR RECEPTOR SUBFAMILY MEMBER 3"/>
    <property type="match status" value="1"/>
</dbReference>
<feature type="transmembrane region" description="Helical" evidence="3">
    <location>
        <begin position="192"/>
        <end position="211"/>
    </location>
</feature>
<feature type="compositionally biased region" description="Basic and acidic residues" evidence="2">
    <location>
        <begin position="361"/>
        <end position="377"/>
    </location>
</feature>
<accession>H3AH24</accession>
<feature type="compositionally biased region" description="Low complexity" evidence="2">
    <location>
        <begin position="258"/>
        <end position="269"/>
    </location>
</feature>
<protein>
    <submittedName>
        <fullName evidence="5">Lymphotoxin beta receptor</fullName>
    </submittedName>
</protein>
<feature type="repeat" description="TNFR-Cys" evidence="1">
    <location>
        <begin position="18"/>
        <end position="53"/>
    </location>
</feature>